<dbReference type="Pfam" id="PF16327">
    <property type="entry name" value="CcmF_C"/>
    <property type="match status" value="1"/>
</dbReference>
<dbReference type="InterPro" id="IPR032523">
    <property type="entry name" value="CcmF_C"/>
</dbReference>
<comment type="similarity">
    <text evidence="1">Belongs to the CcmF/CycK/Ccl1/NrfE/CcsA family.</text>
</comment>
<dbReference type="Pfam" id="PF01578">
    <property type="entry name" value="Cytochrom_C_asm"/>
    <property type="match status" value="1"/>
</dbReference>
<protein>
    <submittedName>
        <fullName evidence="6">Cytochrome c biogenesis protein CcsA</fullName>
    </submittedName>
</protein>
<dbReference type="GO" id="GO:0016020">
    <property type="term" value="C:membrane"/>
    <property type="evidence" value="ECO:0007669"/>
    <property type="project" value="InterPro"/>
</dbReference>
<evidence type="ECO:0000256" key="1">
    <source>
        <dbReference type="ARBA" id="ARBA00009186"/>
    </source>
</evidence>
<feature type="transmembrane region" description="Helical" evidence="3">
    <location>
        <begin position="50"/>
        <end position="74"/>
    </location>
</feature>
<feature type="transmembrane region" description="Helical" evidence="3">
    <location>
        <begin position="129"/>
        <end position="149"/>
    </location>
</feature>
<feature type="transmembrane region" description="Helical" evidence="3">
    <location>
        <begin position="426"/>
        <end position="446"/>
    </location>
</feature>
<name>A0A937ADG1_9BACT</name>
<feature type="transmembrane region" description="Helical" evidence="3">
    <location>
        <begin position="811"/>
        <end position="828"/>
    </location>
</feature>
<feature type="transmembrane region" description="Helical" evidence="3">
    <location>
        <begin position="458"/>
        <end position="477"/>
    </location>
</feature>
<dbReference type="AlphaFoldDB" id="A0A937ADG1"/>
<keyword evidence="2" id="KW-0201">Cytochrome c-type biogenesis</keyword>
<feature type="transmembrane region" description="Helical" evidence="3">
    <location>
        <begin position="483"/>
        <end position="504"/>
    </location>
</feature>
<proteinExistence type="inferred from homology"/>
<evidence type="ECO:0000259" key="5">
    <source>
        <dbReference type="Pfam" id="PF16327"/>
    </source>
</evidence>
<feature type="transmembrane region" description="Helical" evidence="3">
    <location>
        <begin position="375"/>
        <end position="393"/>
    </location>
</feature>
<keyword evidence="3" id="KW-0812">Transmembrane</keyword>
<feature type="transmembrane region" description="Helical" evidence="3">
    <location>
        <begin position="232"/>
        <end position="253"/>
    </location>
</feature>
<keyword evidence="3" id="KW-0472">Membrane</keyword>
<dbReference type="EMBL" id="JAERQG010000001">
    <property type="protein sequence ID" value="MBL0764228.1"/>
    <property type="molecule type" value="Genomic_DNA"/>
</dbReference>
<dbReference type="PRINTS" id="PR01410">
    <property type="entry name" value="CCBIOGENESIS"/>
</dbReference>
<dbReference type="RefSeq" id="WP_201917615.1">
    <property type="nucleotide sequence ID" value="NZ_JAERQG010000001.1"/>
</dbReference>
<evidence type="ECO:0000256" key="2">
    <source>
        <dbReference type="ARBA" id="ARBA00022748"/>
    </source>
</evidence>
<gene>
    <name evidence="6" type="primary">ccsA</name>
    <name evidence="6" type="ORF">JKP34_03120</name>
</gene>
<feature type="transmembrane region" description="Helical" evidence="3">
    <location>
        <begin position="335"/>
        <end position="355"/>
    </location>
</feature>
<dbReference type="PANTHER" id="PTHR43653">
    <property type="entry name" value="CYTOCHROME C ASSEMBLY PROTEIN-RELATED"/>
    <property type="match status" value="1"/>
</dbReference>
<feature type="transmembrane region" description="Helical" evidence="3">
    <location>
        <begin position="516"/>
        <end position="534"/>
    </location>
</feature>
<organism evidence="6 7">
    <name type="scientific">Marivirga atlantica</name>
    <dbReference type="NCBI Taxonomy" id="1548457"/>
    <lineage>
        <taxon>Bacteria</taxon>
        <taxon>Pseudomonadati</taxon>
        <taxon>Bacteroidota</taxon>
        <taxon>Cytophagia</taxon>
        <taxon>Cytophagales</taxon>
        <taxon>Marivirgaceae</taxon>
        <taxon>Marivirga</taxon>
    </lineage>
</organism>
<dbReference type="InterPro" id="IPR003567">
    <property type="entry name" value="Cyt_c_biogenesis"/>
</dbReference>
<evidence type="ECO:0000313" key="6">
    <source>
        <dbReference type="EMBL" id="MBL0764228.1"/>
    </source>
</evidence>
<evidence type="ECO:0000259" key="4">
    <source>
        <dbReference type="Pfam" id="PF01578"/>
    </source>
</evidence>
<dbReference type="PANTHER" id="PTHR43653:SF1">
    <property type="entry name" value="CYTOCHROME C-TYPE BIOGENESIS PROTEIN CCMF"/>
    <property type="match status" value="1"/>
</dbReference>
<dbReference type="GO" id="GO:0015232">
    <property type="term" value="F:heme transmembrane transporter activity"/>
    <property type="evidence" value="ECO:0007669"/>
    <property type="project" value="InterPro"/>
</dbReference>
<feature type="domain" description="Cytochrome c-type biogenesis protein CcmF C-terminal" evidence="5">
    <location>
        <begin position="363"/>
        <end position="536"/>
    </location>
</feature>
<reference evidence="6" key="1">
    <citation type="submission" date="2021-01" db="EMBL/GenBank/DDBJ databases">
        <title>Marivirga sp. nov., isolated from intertidal surface sediments.</title>
        <authorList>
            <person name="Zhang M."/>
        </authorList>
    </citation>
    <scope>NUCLEOTIDE SEQUENCE</scope>
    <source>
        <strain evidence="6">SM1354</strain>
    </source>
</reference>
<keyword evidence="7" id="KW-1185">Reference proteome</keyword>
<feature type="transmembrane region" description="Helical" evidence="3">
    <location>
        <begin position="273"/>
        <end position="289"/>
    </location>
</feature>
<feature type="domain" description="Cytochrome c assembly protein" evidence="4">
    <location>
        <begin position="101"/>
        <end position="319"/>
    </location>
</feature>
<keyword evidence="3" id="KW-1133">Transmembrane helix</keyword>
<dbReference type="Proteomes" id="UP000642920">
    <property type="component" value="Unassembled WGS sequence"/>
</dbReference>
<comment type="caution">
    <text evidence="6">The sequence shown here is derived from an EMBL/GenBank/DDBJ whole genome shotgun (WGS) entry which is preliminary data.</text>
</comment>
<accession>A0A937ADG1</accession>
<dbReference type="GO" id="GO:0020037">
    <property type="term" value="F:heme binding"/>
    <property type="evidence" value="ECO:0007669"/>
    <property type="project" value="InterPro"/>
</dbReference>
<sequence>MIHTALGDLGHLFVITSFVLALISVFNFYKAETQKDLVKKANWLNNGKASYLVHGIAVLGIVITLFVIISGHYFEYFYAWNHSSKALPLEYVISSFWEGQEGSFLLWLFWNVVLGVILLFTNKKWTPSVMLIFSAVQVFLSSMILGVVIGDIKTGSSPFILLRDAMDAPVFNINPDYIPEDGTGLNPLLQNYWMVIHPPVLFLGYASTLIPFAYAIAGLWKKEVKTWIRPALPWALFSAAVLGIGILMGGYWAYETLNFGGYWNWDPVENASLVPWLVLIAAVHTMIAYKKNETALKASIILVISVFLLVLYATFLVRSGVLGETSVHSFTDLGLSGQLLIYFLTFTVIAFALAISRWKLIPSTEKEVEVYSREFWIFMGATVLCLMAFQIIIPTSIPVYNAIIEAFGGISNMAPPADQVNFYTKWQTWFAVFIAILSGTGQFFWWQKMEKGKLKQALLLPIVITLALTALIITVGGVYNVTYIILVLAGVYTITANFFILLSVVRGNYKLSGGAIAHIGVGMMLLGILFSSGYSKVVSLNNSGLVISNNPDLEENFNQENMLLFINDPQNMGEYTLTYKGRYHETYDGGYVKAVYLKDTKQENFKTLKRKLEKDGKTYESGDTINVYGVNHYYRIDYLSDDGEQFSLFPRAQINPSMGGLISSPDMKRKLSKDLYTHVSSVPDPTQSIEWSEPKEMEVTFGEKFFLNDYVTVLDKVERVDSVNGKPIGKNDLAVQATILVYGTGETYLLKPYYIIRDNMAGRIPDENREIGLKVGIESIQPEQNTFNLSVRTSQKDYVVMKAMEKPMINLLWIGTLVLMLGFIMAIFRRYSEFTKMKLKGME</sequence>
<feature type="transmembrane region" description="Helical" evidence="3">
    <location>
        <begin position="296"/>
        <end position="315"/>
    </location>
</feature>
<feature type="transmembrane region" description="Helical" evidence="3">
    <location>
        <begin position="104"/>
        <end position="122"/>
    </location>
</feature>
<evidence type="ECO:0000313" key="7">
    <source>
        <dbReference type="Proteomes" id="UP000642920"/>
    </source>
</evidence>
<dbReference type="InterPro" id="IPR002541">
    <property type="entry name" value="Cyt_c_assembly"/>
</dbReference>
<feature type="transmembrane region" description="Helical" evidence="3">
    <location>
        <begin position="200"/>
        <end position="220"/>
    </location>
</feature>
<dbReference type="GO" id="GO:0017004">
    <property type="term" value="P:cytochrome complex assembly"/>
    <property type="evidence" value="ECO:0007669"/>
    <property type="project" value="UniProtKB-KW"/>
</dbReference>
<feature type="transmembrane region" description="Helical" evidence="3">
    <location>
        <begin position="12"/>
        <end position="29"/>
    </location>
</feature>
<evidence type="ECO:0000256" key="3">
    <source>
        <dbReference type="SAM" id="Phobius"/>
    </source>
</evidence>